<dbReference type="Proteomes" id="UP000001953">
    <property type="component" value="Chromosome"/>
</dbReference>
<protein>
    <recommendedName>
        <fullName evidence="6">DNA-directed RNA polymerase subunit N</fullName>
    </recommendedName>
</protein>
<keyword evidence="5" id="KW-1185">Reference proteome</keyword>
<feature type="compositionally biased region" description="Pro residues" evidence="1">
    <location>
        <begin position="118"/>
        <end position="127"/>
    </location>
</feature>
<dbReference type="KEGG" id="nha:Nham_0174"/>
<keyword evidence="2" id="KW-1133">Transmembrane helix</keyword>
<reference evidence="4 5" key="1">
    <citation type="submission" date="2006-03" db="EMBL/GenBank/DDBJ databases">
        <title>Complete sequence of chromosome of Nitrobacter hamburgensis X14.</title>
        <authorList>
            <consortium name="US DOE Joint Genome Institute"/>
            <person name="Copeland A."/>
            <person name="Lucas S."/>
            <person name="Lapidus A."/>
            <person name="Barry K."/>
            <person name="Detter J.C."/>
            <person name="Glavina del Rio T."/>
            <person name="Hammon N."/>
            <person name="Israni S."/>
            <person name="Dalin E."/>
            <person name="Tice H."/>
            <person name="Pitluck S."/>
            <person name="Chain P."/>
            <person name="Malfatti S."/>
            <person name="Shin M."/>
            <person name="Vergez L."/>
            <person name="Schmutz J."/>
            <person name="Larimer F."/>
            <person name="Land M."/>
            <person name="Hauser L."/>
            <person name="Kyrpides N."/>
            <person name="Ivanova N."/>
            <person name="Ward B."/>
            <person name="Arp D."/>
            <person name="Klotz M."/>
            <person name="Stein L."/>
            <person name="O'Mullan G."/>
            <person name="Starkenburg S."/>
            <person name="Sayavedra L."/>
            <person name="Poret-Peterson A.T."/>
            <person name="Gentry M.E."/>
            <person name="Bruce D."/>
            <person name="Richardson P."/>
        </authorList>
    </citation>
    <scope>NUCLEOTIDE SEQUENCE [LARGE SCALE GENOMIC DNA]</scope>
    <source>
        <strain evidence="5">DSM 10229 / NCIMB 13809 / X14</strain>
    </source>
</reference>
<feature type="signal peptide" evidence="3">
    <location>
        <begin position="1"/>
        <end position="21"/>
    </location>
</feature>
<proteinExistence type="predicted"/>
<evidence type="ECO:0000256" key="3">
    <source>
        <dbReference type="SAM" id="SignalP"/>
    </source>
</evidence>
<keyword evidence="2" id="KW-0472">Membrane</keyword>
<feature type="compositionally biased region" description="Basic residues" evidence="1">
    <location>
        <begin position="67"/>
        <end position="81"/>
    </location>
</feature>
<dbReference type="RefSeq" id="WP_011508781.1">
    <property type="nucleotide sequence ID" value="NC_007964.1"/>
</dbReference>
<evidence type="ECO:0000256" key="1">
    <source>
        <dbReference type="SAM" id="MobiDB-lite"/>
    </source>
</evidence>
<feature type="region of interest" description="Disordered" evidence="1">
    <location>
        <begin position="62"/>
        <end position="127"/>
    </location>
</feature>
<dbReference type="EMBL" id="CP000319">
    <property type="protein sequence ID" value="ABE61075.1"/>
    <property type="molecule type" value="Genomic_DNA"/>
</dbReference>
<accession>Q1QRS2</accession>
<gene>
    <name evidence="4" type="ordered locus">Nham_0174</name>
</gene>
<dbReference type="eggNOG" id="ENOG5033N97">
    <property type="taxonomic scope" value="Bacteria"/>
</dbReference>
<evidence type="ECO:0008006" key="6">
    <source>
        <dbReference type="Google" id="ProtNLM"/>
    </source>
</evidence>
<dbReference type="STRING" id="323097.Nham_0174"/>
<name>Q1QRS2_NITHX</name>
<keyword evidence="3" id="KW-0732">Signal</keyword>
<feature type="compositionally biased region" description="Low complexity" evidence="1">
    <location>
        <begin position="97"/>
        <end position="117"/>
    </location>
</feature>
<evidence type="ECO:0000313" key="4">
    <source>
        <dbReference type="EMBL" id="ABE61075.1"/>
    </source>
</evidence>
<evidence type="ECO:0000256" key="2">
    <source>
        <dbReference type="SAM" id="Phobius"/>
    </source>
</evidence>
<dbReference type="HOGENOM" id="CLU_1923588_0_0_5"/>
<feature type="transmembrane region" description="Helical" evidence="2">
    <location>
        <begin position="37"/>
        <end position="64"/>
    </location>
</feature>
<organism evidence="4 5">
    <name type="scientific">Nitrobacter hamburgensis (strain DSM 10229 / NCIMB 13809 / X14)</name>
    <dbReference type="NCBI Taxonomy" id="323097"/>
    <lineage>
        <taxon>Bacteria</taxon>
        <taxon>Pseudomonadati</taxon>
        <taxon>Pseudomonadota</taxon>
        <taxon>Alphaproteobacteria</taxon>
        <taxon>Hyphomicrobiales</taxon>
        <taxon>Nitrobacteraceae</taxon>
        <taxon>Nitrobacter</taxon>
    </lineage>
</organism>
<sequence length="127" mass="12858">MKIIVTVVALALPLLSSAALAQERAGSAALGALSGAVVLGPVGAVAGAVVGYTAGPSIAHSWGLRRSSTKRKRQSTNRSQRRLTTVNDSRRAPGAQTASPKPRPTAAAAAAPRAVDPTPMPPVQALY</sequence>
<feature type="chain" id="PRO_5004195940" description="DNA-directed RNA polymerase subunit N" evidence="3">
    <location>
        <begin position="22"/>
        <end position="127"/>
    </location>
</feature>
<dbReference type="AlphaFoldDB" id="Q1QRS2"/>
<keyword evidence="2" id="KW-0812">Transmembrane</keyword>
<evidence type="ECO:0000313" key="5">
    <source>
        <dbReference type="Proteomes" id="UP000001953"/>
    </source>
</evidence>